<feature type="domain" description="HD" evidence="1">
    <location>
        <begin position="23"/>
        <end position="137"/>
    </location>
</feature>
<dbReference type="PANTHER" id="PTHR35795">
    <property type="entry name" value="SLR1885 PROTEIN"/>
    <property type="match status" value="1"/>
</dbReference>
<organism evidence="2 3">
    <name type="scientific">Candidatus Magnetoglobus multicellularis str. Araruama</name>
    <dbReference type="NCBI Taxonomy" id="890399"/>
    <lineage>
        <taxon>Bacteria</taxon>
        <taxon>Pseudomonadati</taxon>
        <taxon>Thermodesulfobacteriota</taxon>
        <taxon>Desulfobacteria</taxon>
        <taxon>Desulfobacterales</taxon>
        <taxon>Desulfobacteraceae</taxon>
        <taxon>Candidatus Magnetoglobus</taxon>
    </lineage>
</organism>
<evidence type="ECO:0000313" key="3">
    <source>
        <dbReference type="Proteomes" id="UP000189670"/>
    </source>
</evidence>
<name>A0A1V1PEY6_9BACT</name>
<dbReference type="AlphaFoldDB" id="A0A1V1PEY6"/>
<dbReference type="PANTHER" id="PTHR35795:SF1">
    <property type="entry name" value="BIS(5'-NUCLEOSYL)-TETRAPHOSPHATASE, SYMMETRICAL"/>
    <property type="match status" value="1"/>
</dbReference>
<proteinExistence type="predicted"/>
<dbReference type="InterPro" id="IPR006674">
    <property type="entry name" value="HD_domain"/>
</dbReference>
<accession>A0A1V1PEY6</accession>
<gene>
    <name evidence="2" type="ORF">OMM_01013</name>
</gene>
<dbReference type="Gene3D" id="1.10.3210.10">
    <property type="entry name" value="Hypothetical protein af1432"/>
    <property type="match status" value="1"/>
</dbReference>
<dbReference type="NCBIfam" id="TIGR00277">
    <property type="entry name" value="HDIG"/>
    <property type="match status" value="1"/>
</dbReference>
<dbReference type="EMBL" id="ATBP01000068">
    <property type="protein sequence ID" value="ETR73354.1"/>
    <property type="molecule type" value="Genomic_DNA"/>
</dbReference>
<dbReference type="InterPro" id="IPR051094">
    <property type="entry name" value="Diverse_Catalytic_Enzymes"/>
</dbReference>
<comment type="caution">
    <text evidence="2">The sequence shown here is derived from an EMBL/GenBank/DDBJ whole genome shotgun (WGS) entry which is preliminary data.</text>
</comment>
<evidence type="ECO:0000313" key="2">
    <source>
        <dbReference type="EMBL" id="ETR73354.1"/>
    </source>
</evidence>
<dbReference type="Proteomes" id="UP000189670">
    <property type="component" value="Unassembled WGS sequence"/>
</dbReference>
<evidence type="ECO:0000259" key="1">
    <source>
        <dbReference type="Pfam" id="PF01966"/>
    </source>
</evidence>
<protein>
    <submittedName>
        <fullName evidence="2">HD domain containing protein</fullName>
    </submittedName>
</protein>
<sequence>MNPLEIIEQYYDKQSSLYHCLVSHGEQVAKKALSCAKKFEVDLKFIQEAAMLHDIGIFYTYAPKIGCYGNLPYIYHGYMGMVLLDKLGWHRHAQVCLRHVGVGFSIEDIQQHHLKLPQIDMQPQTLEEQLICYADKFFSKTSGTEEKSIDDIQLKLSQYNHKALEKFMKWHACFR</sequence>
<reference evidence="3" key="1">
    <citation type="submission" date="2012-11" db="EMBL/GenBank/DDBJ databases">
        <authorList>
            <person name="Lucero-Rivera Y.E."/>
            <person name="Tovar-Ramirez D."/>
        </authorList>
    </citation>
    <scope>NUCLEOTIDE SEQUENCE [LARGE SCALE GENOMIC DNA]</scope>
    <source>
        <strain evidence="3">Araruama</strain>
    </source>
</reference>
<dbReference type="Pfam" id="PF01966">
    <property type="entry name" value="HD"/>
    <property type="match status" value="1"/>
</dbReference>
<dbReference type="InterPro" id="IPR006675">
    <property type="entry name" value="HDIG_dom"/>
</dbReference>
<dbReference type="SUPFAM" id="SSF109604">
    <property type="entry name" value="HD-domain/PDEase-like"/>
    <property type="match status" value="1"/>
</dbReference>